<organism evidence="11 12">
    <name type="scientific">Candidatus Iainarchaeum sp</name>
    <dbReference type="NCBI Taxonomy" id="3101447"/>
    <lineage>
        <taxon>Archaea</taxon>
        <taxon>Candidatus Iainarchaeota</taxon>
        <taxon>Candidatus Iainarchaeia</taxon>
        <taxon>Candidatus Iainarchaeales</taxon>
        <taxon>Candidatus Iainarchaeaceae</taxon>
        <taxon>Candidatus Iainarchaeum</taxon>
    </lineage>
</organism>
<comment type="similarity">
    <text evidence="1 8">Belongs to the class-II aminoacyl-tRNA synthetase family.</text>
</comment>
<dbReference type="InterPro" id="IPR004516">
    <property type="entry name" value="HisRS/HisZ"/>
</dbReference>
<dbReference type="SUPFAM" id="SSF52954">
    <property type="entry name" value="Class II aaRS ABD-related"/>
    <property type="match status" value="1"/>
</dbReference>
<comment type="caution">
    <text evidence="11">The sequence shown here is derived from an EMBL/GenBank/DDBJ whole genome shotgun (WGS) entry which is preliminary data.</text>
</comment>
<evidence type="ECO:0000256" key="8">
    <source>
        <dbReference type="HAMAP-Rule" id="MF_00127"/>
    </source>
</evidence>
<feature type="binding site" evidence="9">
    <location>
        <position position="111"/>
    </location>
    <ligand>
        <name>L-histidine</name>
        <dbReference type="ChEBI" id="CHEBI:57595"/>
    </ligand>
</feature>
<dbReference type="InterPro" id="IPR004154">
    <property type="entry name" value="Anticodon-bd"/>
</dbReference>
<evidence type="ECO:0000256" key="3">
    <source>
        <dbReference type="ARBA" id="ARBA00022741"/>
    </source>
</evidence>
<evidence type="ECO:0000259" key="10">
    <source>
        <dbReference type="PROSITE" id="PS50862"/>
    </source>
</evidence>
<proteinExistence type="inferred from homology"/>
<evidence type="ECO:0000313" key="12">
    <source>
        <dbReference type="Proteomes" id="UP000675968"/>
    </source>
</evidence>
<dbReference type="CDD" id="cd00773">
    <property type="entry name" value="HisRS-like_core"/>
    <property type="match status" value="1"/>
</dbReference>
<dbReference type="PANTHER" id="PTHR11476:SF7">
    <property type="entry name" value="HISTIDINE--TRNA LIGASE"/>
    <property type="match status" value="1"/>
</dbReference>
<dbReference type="PROSITE" id="PS50862">
    <property type="entry name" value="AA_TRNA_LIGASE_II"/>
    <property type="match status" value="1"/>
</dbReference>
<feature type="binding site" evidence="9">
    <location>
        <begin position="82"/>
        <end position="84"/>
    </location>
    <ligand>
        <name>L-histidine</name>
        <dbReference type="ChEBI" id="CHEBI:57595"/>
    </ligand>
</feature>
<dbReference type="InterPro" id="IPR036621">
    <property type="entry name" value="Anticodon-bd_dom_sf"/>
</dbReference>
<dbReference type="CDD" id="cd00859">
    <property type="entry name" value="HisRS_anticodon"/>
    <property type="match status" value="1"/>
</dbReference>
<feature type="binding site" evidence="9">
    <location>
        <position position="129"/>
    </location>
    <ligand>
        <name>L-histidine</name>
        <dbReference type="ChEBI" id="CHEBI:57595"/>
    </ligand>
</feature>
<evidence type="ECO:0000256" key="9">
    <source>
        <dbReference type="PIRSR" id="PIRSR001549-1"/>
    </source>
</evidence>
<evidence type="ECO:0000256" key="4">
    <source>
        <dbReference type="ARBA" id="ARBA00022840"/>
    </source>
</evidence>
<dbReference type="GO" id="GO:0005524">
    <property type="term" value="F:ATP binding"/>
    <property type="evidence" value="ECO:0007669"/>
    <property type="project" value="UniProtKB-UniRule"/>
</dbReference>
<keyword evidence="2 8" id="KW-0436">Ligase</keyword>
<evidence type="ECO:0000256" key="5">
    <source>
        <dbReference type="ARBA" id="ARBA00022917"/>
    </source>
</evidence>
<name>A0A8T4L7I1_9ARCH</name>
<dbReference type="Pfam" id="PF13393">
    <property type="entry name" value="tRNA-synt_His"/>
    <property type="match status" value="1"/>
</dbReference>
<sequence length="416" mass="46671">MASKFQTVRGMRDFLPADCRKKKQVEAVCREVFASFGFEPLQTPVVEPFELLSAKGSAGEAIKDEVYWFKDKGDREVGLRFDLTVPLGRVVASNPQLPKPFKRYQIGTVYRYDRPQAKRYREFTQADVDIVGVSDVTAEFEIIAIAVKIMQRLELDFFIKLNSRPVLERIALKCNVKKEQIPDCFRLIDKQDKSDWKTIDAELKQKGIDPKIAKVLQENNLVEIEKLVGRDPSFESLLGLMELLSESGLDKFVKLDFALARGLDYYTGTVFEVSSENTTVAAGGRYDKLVEQYGGPATPCVGISFGVDRLFDLVSQRWVLPAVSRVLVVCLDSKQQGYAFKVAESLRKAGVNVESDLLFRNIGKNIEYAVKKGIPMLAIVGENEAKEQKVTLKNLAKKTQFLVPLSQAGSFLANSN</sequence>
<comment type="subcellular location">
    <subcellularLocation>
        <location evidence="8">Cytoplasm</location>
    </subcellularLocation>
</comment>
<feature type="binding site" evidence="9">
    <location>
        <position position="261"/>
    </location>
    <ligand>
        <name>L-histidine</name>
        <dbReference type="ChEBI" id="CHEBI:57595"/>
    </ligand>
</feature>
<keyword evidence="6 8" id="KW-0030">Aminoacyl-tRNA synthetase</keyword>
<gene>
    <name evidence="8 11" type="primary">hisS</name>
    <name evidence="11" type="ORF">J4215_02765</name>
</gene>
<dbReference type="InterPro" id="IPR033656">
    <property type="entry name" value="HisRS_anticodon"/>
</dbReference>
<keyword evidence="8" id="KW-0963">Cytoplasm</keyword>
<dbReference type="InterPro" id="IPR041715">
    <property type="entry name" value="HisRS-like_core"/>
</dbReference>
<dbReference type="SUPFAM" id="SSF55681">
    <property type="entry name" value="Class II aaRS and biotin synthetases"/>
    <property type="match status" value="1"/>
</dbReference>
<dbReference type="Gene3D" id="3.40.50.800">
    <property type="entry name" value="Anticodon-binding domain"/>
    <property type="match status" value="1"/>
</dbReference>
<evidence type="ECO:0000256" key="2">
    <source>
        <dbReference type="ARBA" id="ARBA00022598"/>
    </source>
</evidence>
<dbReference type="PIRSF" id="PIRSF001549">
    <property type="entry name" value="His-tRNA_synth"/>
    <property type="match status" value="1"/>
</dbReference>
<dbReference type="EMBL" id="JAGVWC010000009">
    <property type="protein sequence ID" value="MBS3061479.1"/>
    <property type="molecule type" value="Genomic_DNA"/>
</dbReference>
<accession>A0A8T4L7I1</accession>
<keyword evidence="3 8" id="KW-0547">Nucleotide-binding</keyword>
<feature type="binding site" evidence="9">
    <location>
        <begin position="265"/>
        <end position="266"/>
    </location>
    <ligand>
        <name>L-histidine</name>
        <dbReference type="ChEBI" id="CHEBI:57595"/>
    </ligand>
</feature>
<dbReference type="GO" id="GO:0004821">
    <property type="term" value="F:histidine-tRNA ligase activity"/>
    <property type="evidence" value="ECO:0007669"/>
    <property type="project" value="UniProtKB-UniRule"/>
</dbReference>
<dbReference type="NCBIfam" id="TIGR00442">
    <property type="entry name" value="hisS"/>
    <property type="match status" value="1"/>
</dbReference>
<evidence type="ECO:0000256" key="6">
    <source>
        <dbReference type="ARBA" id="ARBA00023146"/>
    </source>
</evidence>
<dbReference type="GO" id="GO:0006427">
    <property type="term" value="P:histidyl-tRNA aminoacylation"/>
    <property type="evidence" value="ECO:0007669"/>
    <property type="project" value="UniProtKB-UniRule"/>
</dbReference>
<dbReference type="PANTHER" id="PTHR11476">
    <property type="entry name" value="HISTIDYL-TRNA SYNTHETASE"/>
    <property type="match status" value="1"/>
</dbReference>
<dbReference type="InterPro" id="IPR045864">
    <property type="entry name" value="aa-tRNA-synth_II/BPL/LPL"/>
</dbReference>
<protein>
    <recommendedName>
        <fullName evidence="8">Histidine--tRNA ligase</fullName>
        <ecNumber evidence="8">6.1.1.21</ecNumber>
    </recommendedName>
    <alternativeName>
        <fullName evidence="8">Histidyl-tRNA synthetase</fullName>
        <shortName evidence="8">HisRS</shortName>
    </alternativeName>
</protein>
<evidence type="ECO:0000256" key="1">
    <source>
        <dbReference type="ARBA" id="ARBA00008226"/>
    </source>
</evidence>
<dbReference type="InterPro" id="IPR006195">
    <property type="entry name" value="aa-tRNA-synth_II"/>
</dbReference>
<reference evidence="11" key="2">
    <citation type="submission" date="2021-05" db="EMBL/GenBank/DDBJ databases">
        <title>Protein family content uncovers lineage relationships and bacterial pathway maintenance mechanisms in DPANN archaea.</title>
        <authorList>
            <person name="Castelle C.J."/>
            <person name="Meheust R."/>
            <person name="Jaffe A.L."/>
            <person name="Seitz K."/>
            <person name="Gong X."/>
            <person name="Baker B.J."/>
            <person name="Banfield J.F."/>
        </authorList>
    </citation>
    <scope>NUCLEOTIDE SEQUENCE</scope>
    <source>
        <strain evidence="11">RIFCSPLOWO2_01_FULL_AR10_48_17</strain>
    </source>
</reference>
<feature type="binding site" evidence="9">
    <location>
        <position position="125"/>
    </location>
    <ligand>
        <name>L-histidine</name>
        <dbReference type="ChEBI" id="CHEBI:57595"/>
    </ligand>
</feature>
<dbReference type="Pfam" id="PF03129">
    <property type="entry name" value="HGTP_anticodon"/>
    <property type="match status" value="1"/>
</dbReference>
<feature type="domain" description="Aminoacyl-transfer RNA synthetases class-II family profile" evidence="10">
    <location>
        <begin position="1"/>
        <end position="310"/>
    </location>
</feature>
<dbReference type="HAMAP" id="MF_00127">
    <property type="entry name" value="His_tRNA_synth"/>
    <property type="match status" value="1"/>
</dbReference>
<dbReference type="Gene3D" id="3.30.930.10">
    <property type="entry name" value="Bira Bifunctional Protein, Domain 2"/>
    <property type="match status" value="1"/>
</dbReference>
<dbReference type="Proteomes" id="UP000675968">
    <property type="component" value="Unassembled WGS sequence"/>
</dbReference>
<reference evidence="11" key="1">
    <citation type="submission" date="2021-03" db="EMBL/GenBank/DDBJ databases">
        <authorList>
            <person name="Jaffe A."/>
        </authorList>
    </citation>
    <scope>NUCLEOTIDE SEQUENCE</scope>
    <source>
        <strain evidence="11">RIFCSPLOWO2_01_FULL_AR10_48_17</strain>
    </source>
</reference>
<evidence type="ECO:0000313" key="11">
    <source>
        <dbReference type="EMBL" id="MBS3061479.1"/>
    </source>
</evidence>
<dbReference type="GO" id="GO:0005737">
    <property type="term" value="C:cytoplasm"/>
    <property type="evidence" value="ECO:0007669"/>
    <property type="project" value="UniProtKB-SubCell"/>
</dbReference>
<dbReference type="EC" id="6.1.1.21" evidence="8"/>
<dbReference type="InterPro" id="IPR015807">
    <property type="entry name" value="His-tRNA-ligase"/>
</dbReference>
<dbReference type="AlphaFoldDB" id="A0A8T4L7I1"/>
<keyword evidence="5 8" id="KW-0648">Protein biosynthesis</keyword>
<comment type="catalytic activity">
    <reaction evidence="7 8">
        <text>tRNA(His) + L-histidine + ATP = L-histidyl-tRNA(His) + AMP + diphosphate + H(+)</text>
        <dbReference type="Rhea" id="RHEA:17313"/>
        <dbReference type="Rhea" id="RHEA-COMP:9665"/>
        <dbReference type="Rhea" id="RHEA-COMP:9689"/>
        <dbReference type="ChEBI" id="CHEBI:15378"/>
        <dbReference type="ChEBI" id="CHEBI:30616"/>
        <dbReference type="ChEBI" id="CHEBI:33019"/>
        <dbReference type="ChEBI" id="CHEBI:57595"/>
        <dbReference type="ChEBI" id="CHEBI:78442"/>
        <dbReference type="ChEBI" id="CHEBI:78527"/>
        <dbReference type="ChEBI" id="CHEBI:456215"/>
        <dbReference type="EC" id="6.1.1.21"/>
    </reaction>
</comment>
<keyword evidence="4 8" id="KW-0067">ATP-binding</keyword>
<evidence type="ECO:0000256" key="7">
    <source>
        <dbReference type="ARBA" id="ARBA00047639"/>
    </source>
</evidence>